<evidence type="ECO:0000313" key="1">
    <source>
        <dbReference type="EMBL" id="ADU14833.1"/>
    </source>
</evidence>
<protein>
    <recommendedName>
        <fullName evidence="3">DUF1287 domain-containing protein</fullName>
    </recommendedName>
</protein>
<dbReference type="Pfam" id="PF06940">
    <property type="entry name" value="DUF1287"/>
    <property type="match status" value="1"/>
</dbReference>
<evidence type="ECO:0000313" key="2">
    <source>
        <dbReference type="Proteomes" id="UP000001492"/>
    </source>
</evidence>
<organism evidence="1 2">
    <name type="scientific">Asticcacaulis excentricus (strain ATCC 15261 / DSM 4724 / KCTC 12464 / NCIMB 9791 / VKM B-1370 / CB 48)</name>
    <dbReference type="NCBI Taxonomy" id="573065"/>
    <lineage>
        <taxon>Bacteria</taxon>
        <taxon>Pseudomonadati</taxon>
        <taxon>Pseudomonadota</taxon>
        <taxon>Alphaproteobacteria</taxon>
        <taxon>Caulobacterales</taxon>
        <taxon>Caulobacteraceae</taxon>
        <taxon>Asticcacaulis</taxon>
    </lineage>
</organism>
<dbReference type="InterPro" id="IPR009706">
    <property type="entry name" value="DUF1287"/>
</dbReference>
<proteinExistence type="predicted"/>
<accession>E8RTL2</accession>
<dbReference type="EMBL" id="CP002396">
    <property type="protein sequence ID" value="ADU14833.1"/>
    <property type="molecule type" value="Genomic_DNA"/>
</dbReference>
<keyword evidence="2" id="KW-1185">Reference proteome</keyword>
<dbReference type="AlphaFoldDB" id="E8RTL2"/>
<evidence type="ECO:0008006" key="3">
    <source>
        <dbReference type="Google" id="ProtNLM"/>
    </source>
</evidence>
<dbReference type="KEGG" id="aex:Astex_3198"/>
<sequence length="201" mass="23271">MTVISRRKSIAGVAGLWLPGVARAQVRSLSARFLKAAYDQTHQRVTYDPAYTRIPYPMGDVASDKGVCTDVVIRAYRAIGIDLQKLVHEDMQAHFRLYPNLWGLKQPDRNIDHRRVLNLQVFFQRFGTVLPVSQRPEDYRPGDLVTCRVIGIRRPHIMIVSDHLAFLSRNRYQVIHNIGRGPKQEDQLFIHDLTGHYRFRI</sequence>
<name>E8RTL2_ASTEC</name>
<dbReference type="Proteomes" id="UP000001492">
    <property type="component" value="Chromosome 2"/>
</dbReference>
<dbReference type="HOGENOM" id="CLU_079833_2_0_5"/>
<dbReference type="eggNOG" id="COG3738">
    <property type="taxonomic scope" value="Bacteria"/>
</dbReference>
<gene>
    <name evidence="1" type="ordered locus">Astex_3198</name>
</gene>
<reference evidence="2" key="1">
    <citation type="submission" date="2010-12" db="EMBL/GenBank/DDBJ databases">
        <title>Complete sequence of chromosome 2 of Asticcacaulis excentricus CB 48.</title>
        <authorList>
            <consortium name="US DOE Joint Genome Institute"/>
            <person name="Lucas S."/>
            <person name="Copeland A."/>
            <person name="Lapidus A."/>
            <person name="Cheng J.-F."/>
            <person name="Bruce D."/>
            <person name="Goodwin L."/>
            <person name="Pitluck S."/>
            <person name="Teshima H."/>
            <person name="Davenport K."/>
            <person name="Detter J.C."/>
            <person name="Han C."/>
            <person name="Tapia R."/>
            <person name="Land M."/>
            <person name="Hauser L."/>
            <person name="Jeffries C."/>
            <person name="Kyrpides N."/>
            <person name="Ivanova N."/>
            <person name="Ovchinnikova G."/>
            <person name="Brun Y.V."/>
            <person name="Woyke T."/>
        </authorList>
    </citation>
    <scope>NUCLEOTIDE SEQUENCE [LARGE SCALE GENOMIC DNA]</scope>
    <source>
        <strain evidence="2">ATCC 15261 / DSM 4724 / KCTC 12464 / NCIMB 9791 / VKM B-1370 / CB 48</strain>
    </source>
</reference>
<dbReference type="STRING" id="573065.Astex_3198"/>
<dbReference type="PIRSF" id="PIRSF011444">
    <property type="entry name" value="DUF1287"/>
    <property type="match status" value="1"/>
</dbReference>